<proteinExistence type="predicted"/>
<keyword evidence="3" id="KW-1185">Reference proteome</keyword>
<evidence type="ECO:0000313" key="3">
    <source>
        <dbReference type="Proteomes" id="UP001500945"/>
    </source>
</evidence>
<feature type="region of interest" description="Disordered" evidence="1">
    <location>
        <begin position="83"/>
        <end position="105"/>
    </location>
</feature>
<sequence>MVHRLRWGHGCAPPPRPAARAGAGSAAEAPIFLWTRKAGRCEAVLTPTAASPPKGRECPLVWNASRPSQRRVSPAALLLEGVRPPRHTAQSVQENPGEPVPSDPEEVIPWKVSVRRTVRRSASLRLAPLQPC</sequence>
<organism evidence="2 3">
    <name type="scientific">Fodinibacter luteus</name>
    <dbReference type="NCBI Taxonomy" id="552064"/>
    <lineage>
        <taxon>Bacteria</taxon>
        <taxon>Bacillati</taxon>
        <taxon>Actinomycetota</taxon>
        <taxon>Actinomycetes</taxon>
        <taxon>Micrococcales</taxon>
        <taxon>Intrasporangiaceae</taxon>
        <taxon>Fodinibacter (ex Wang et al. 2009)</taxon>
    </lineage>
</organism>
<evidence type="ECO:0000313" key="2">
    <source>
        <dbReference type="EMBL" id="GAA4411361.1"/>
    </source>
</evidence>
<accession>A0ABP8KP04</accession>
<evidence type="ECO:0000256" key="1">
    <source>
        <dbReference type="SAM" id="MobiDB-lite"/>
    </source>
</evidence>
<feature type="region of interest" description="Disordered" evidence="1">
    <location>
        <begin position="1"/>
        <end position="25"/>
    </location>
</feature>
<name>A0ABP8KP04_9MICO</name>
<reference evidence="3" key="1">
    <citation type="journal article" date="2019" name="Int. J. Syst. Evol. Microbiol.">
        <title>The Global Catalogue of Microorganisms (GCM) 10K type strain sequencing project: providing services to taxonomists for standard genome sequencing and annotation.</title>
        <authorList>
            <consortium name="The Broad Institute Genomics Platform"/>
            <consortium name="The Broad Institute Genome Sequencing Center for Infectious Disease"/>
            <person name="Wu L."/>
            <person name="Ma J."/>
        </authorList>
    </citation>
    <scope>NUCLEOTIDE SEQUENCE [LARGE SCALE GENOMIC DNA]</scope>
    <source>
        <strain evidence="3">JCM 17809</strain>
    </source>
</reference>
<protein>
    <submittedName>
        <fullName evidence="2">Uncharacterized protein</fullName>
    </submittedName>
</protein>
<dbReference type="EMBL" id="BAABGM010000022">
    <property type="protein sequence ID" value="GAA4411361.1"/>
    <property type="molecule type" value="Genomic_DNA"/>
</dbReference>
<dbReference type="Proteomes" id="UP001500945">
    <property type="component" value="Unassembled WGS sequence"/>
</dbReference>
<gene>
    <name evidence="2" type="ORF">GCM10023168_32140</name>
</gene>
<comment type="caution">
    <text evidence="2">The sequence shown here is derived from an EMBL/GenBank/DDBJ whole genome shotgun (WGS) entry which is preliminary data.</text>
</comment>